<evidence type="ECO:0000256" key="1">
    <source>
        <dbReference type="SAM" id="MobiDB-lite"/>
    </source>
</evidence>
<feature type="region of interest" description="Disordered" evidence="1">
    <location>
        <begin position="1"/>
        <end position="24"/>
    </location>
</feature>
<evidence type="ECO:0000313" key="3">
    <source>
        <dbReference type="Proteomes" id="UP000026960"/>
    </source>
</evidence>
<organism evidence="2">
    <name type="scientific">Oryza barthii</name>
    <dbReference type="NCBI Taxonomy" id="65489"/>
    <lineage>
        <taxon>Eukaryota</taxon>
        <taxon>Viridiplantae</taxon>
        <taxon>Streptophyta</taxon>
        <taxon>Embryophyta</taxon>
        <taxon>Tracheophyta</taxon>
        <taxon>Spermatophyta</taxon>
        <taxon>Magnoliopsida</taxon>
        <taxon>Liliopsida</taxon>
        <taxon>Poales</taxon>
        <taxon>Poaceae</taxon>
        <taxon>BOP clade</taxon>
        <taxon>Oryzoideae</taxon>
        <taxon>Oryzeae</taxon>
        <taxon>Oryzinae</taxon>
        <taxon>Oryza</taxon>
    </lineage>
</organism>
<keyword evidence="3" id="KW-1185">Reference proteome</keyword>
<reference evidence="2" key="1">
    <citation type="journal article" date="2009" name="Rice">
        <title>De Novo Next Generation Sequencing of Plant Genomes.</title>
        <authorList>
            <person name="Rounsley S."/>
            <person name="Marri P.R."/>
            <person name="Yu Y."/>
            <person name="He R."/>
            <person name="Sisneros N."/>
            <person name="Goicoechea J.L."/>
            <person name="Lee S.J."/>
            <person name="Angelova A."/>
            <person name="Kudrna D."/>
            <person name="Luo M."/>
            <person name="Affourtit J."/>
            <person name="Desany B."/>
            <person name="Knight J."/>
            <person name="Niazi F."/>
            <person name="Egholm M."/>
            <person name="Wing R.A."/>
        </authorList>
    </citation>
    <scope>NUCLEOTIDE SEQUENCE [LARGE SCALE GENOMIC DNA]</scope>
    <source>
        <strain evidence="2">cv. IRGC 105608</strain>
    </source>
</reference>
<evidence type="ECO:0000313" key="2">
    <source>
        <dbReference type="EnsemblPlants" id="OBART05G19950.5"/>
    </source>
</evidence>
<dbReference type="Proteomes" id="UP000026960">
    <property type="component" value="Chromosome 5"/>
</dbReference>
<proteinExistence type="predicted"/>
<dbReference type="AlphaFoldDB" id="A0A0D3G8V4"/>
<name>A0A0D3G8V4_9ORYZ</name>
<protein>
    <submittedName>
        <fullName evidence="2">Uncharacterized protein</fullName>
    </submittedName>
</protein>
<dbReference type="Gramene" id="OBART05G19950.5">
    <property type="protein sequence ID" value="OBART05G19950.5"/>
    <property type="gene ID" value="OBART05G19950"/>
</dbReference>
<dbReference type="EnsemblPlants" id="OBART05G19950.5">
    <property type="protein sequence ID" value="OBART05G19950.5"/>
    <property type="gene ID" value="OBART05G19950"/>
</dbReference>
<reference evidence="2" key="2">
    <citation type="submission" date="2015-03" db="UniProtKB">
        <authorList>
            <consortium name="EnsemblPlants"/>
        </authorList>
    </citation>
    <scope>IDENTIFICATION</scope>
</reference>
<sequence length="81" mass="8662">MSIGQELGGEESDPSCGPHASASLHKCCSGGPTCHVTEARLTRVSGEWSGEEEELKKPFVLERAAIRSNLSPLCLAHQELD</sequence>
<dbReference type="HOGENOM" id="CLU_2594022_0_0_1"/>
<accession>A0A0D3G8V4</accession>